<evidence type="ECO:0000259" key="5">
    <source>
        <dbReference type="Pfam" id="PF14743"/>
    </source>
</evidence>
<dbReference type="PANTHER" id="PTHR47810">
    <property type="entry name" value="DNA LIGASE"/>
    <property type="match status" value="1"/>
</dbReference>
<evidence type="ECO:0000313" key="7">
    <source>
        <dbReference type="Proteomes" id="UP000467840"/>
    </source>
</evidence>
<dbReference type="PANTHER" id="PTHR47810:SF1">
    <property type="entry name" value="DNA LIGASE B"/>
    <property type="match status" value="1"/>
</dbReference>
<dbReference type="GO" id="GO:0006260">
    <property type="term" value="P:DNA replication"/>
    <property type="evidence" value="ECO:0007669"/>
    <property type="project" value="UniProtKB-KW"/>
</dbReference>
<keyword evidence="7" id="KW-1185">Reference proteome</keyword>
<organism evidence="6 7">
    <name type="scientific">Hevea brasiliensis</name>
    <name type="common">Para rubber tree</name>
    <name type="synonym">Siphonia brasiliensis</name>
    <dbReference type="NCBI Taxonomy" id="3981"/>
    <lineage>
        <taxon>Eukaryota</taxon>
        <taxon>Viridiplantae</taxon>
        <taxon>Streptophyta</taxon>
        <taxon>Embryophyta</taxon>
        <taxon>Tracheophyta</taxon>
        <taxon>Spermatophyta</taxon>
        <taxon>Magnoliopsida</taxon>
        <taxon>eudicotyledons</taxon>
        <taxon>Gunneridae</taxon>
        <taxon>Pentapetalae</taxon>
        <taxon>rosids</taxon>
        <taxon>fabids</taxon>
        <taxon>Malpighiales</taxon>
        <taxon>Euphorbiaceae</taxon>
        <taxon>Crotonoideae</taxon>
        <taxon>Micrandreae</taxon>
        <taxon>Hevea</taxon>
    </lineage>
</organism>
<evidence type="ECO:0000256" key="3">
    <source>
        <dbReference type="ARBA" id="ARBA00022763"/>
    </source>
</evidence>
<protein>
    <recommendedName>
        <fullName evidence="5">DNA ligase OB-like domain-containing protein</fullName>
    </recommendedName>
</protein>
<evidence type="ECO:0000313" key="6">
    <source>
        <dbReference type="EMBL" id="KAF2282450.1"/>
    </source>
</evidence>
<dbReference type="GO" id="GO:0006281">
    <property type="term" value="P:DNA repair"/>
    <property type="evidence" value="ECO:0007669"/>
    <property type="project" value="UniProtKB-KW"/>
</dbReference>
<proteinExistence type="predicted"/>
<dbReference type="Proteomes" id="UP000467840">
    <property type="component" value="Unassembled WGS sequence"/>
</dbReference>
<keyword evidence="3" id="KW-0227">DNA damage</keyword>
<dbReference type="SUPFAM" id="SSF56091">
    <property type="entry name" value="DNA ligase/mRNA capping enzyme, catalytic domain"/>
    <property type="match status" value="1"/>
</dbReference>
<dbReference type="GO" id="GO:0016874">
    <property type="term" value="F:ligase activity"/>
    <property type="evidence" value="ECO:0007669"/>
    <property type="project" value="UniProtKB-KW"/>
</dbReference>
<feature type="domain" description="DNA ligase OB-like" evidence="5">
    <location>
        <begin position="360"/>
        <end position="426"/>
    </location>
</feature>
<dbReference type="InterPro" id="IPR050326">
    <property type="entry name" value="NAD_dep_DNA_ligaseB"/>
</dbReference>
<dbReference type="AlphaFoldDB" id="A0A6A6K0Y2"/>
<sequence>MWEIAEALLGSLKFEEFCDLYHDRATKEQPQAWLAGLSPRQFFIHISENVAKPLFGDEYFGLRLKEDYDDIILSGDSMSVVSDGGFSTELFPFIKAHEEVVVFRLYREGYSFGGDSRNYLNENQFAYFPQHTRPVFIDIHLHEGQPEIALVKHRHEVPASRIQYPVYGQVKRDGVFAMLIVKANQEAAIFGRTGKWLSNTCELAGKLAPLLQPGVYMGEIQTLCIAHLEQLSGVLNPNRVEELDFHQQQIKDALYIDFFDMQTIQTFADGRADTTFVKRWNGLKRRMEKVEAAGLSHVLDITKLDNEDQVEAYAQQHIDAGREGAVFSVDADYEAGHKGWRKTKIVRGVAFDLLCIGFVEGKGKYAGKVANLTFRWKGGKTVDAMLGRGWTHDDAEKMFNAIKFGGDYPSPLGKIFTVTALQESSKAGRAAKQVDVTERLLNKLTAGFEPDAGLLLEAESLGINVQAIRDTVNELYGEDEDD</sequence>
<name>A0A6A6K0Y2_HEVBR</name>
<dbReference type="Gene3D" id="3.30.470.30">
    <property type="entry name" value="DNA ligase/mRNA capping enzyme"/>
    <property type="match status" value="1"/>
</dbReference>
<reference evidence="6 7" key="1">
    <citation type="journal article" date="2020" name="Mol. Plant">
        <title>The Chromosome-Based Rubber Tree Genome Provides New Insights into Spurge Genome Evolution and Rubber Biosynthesis.</title>
        <authorList>
            <person name="Liu J."/>
            <person name="Shi C."/>
            <person name="Shi C.C."/>
            <person name="Li W."/>
            <person name="Zhang Q.J."/>
            <person name="Zhang Y."/>
            <person name="Li K."/>
            <person name="Lu H.F."/>
            <person name="Shi C."/>
            <person name="Zhu S.T."/>
            <person name="Xiao Z.Y."/>
            <person name="Nan H."/>
            <person name="Yue Y."/>
            <person name="Zhu X.G."/>
            <person name="Wu Y."/>
            <person name="Hong X.N."/>
            <person name="Fan G.Y."/>
            <person name="Tong Y."/>
            <person name="Zhang D."/>
            <person name="Mao C.L."/>
            <person name="Liu Y.L."/>
            <person name="Hao S.J."/>
            <person name="Liu W.Q."/>
            <person name="Lv M.Q."/>
            <person name="Zhang H.B."/>
            <person name="Liu Y."/>
            <person name="Hu-Tang G.R."/>
            <person name="Wang J.P."/>
            <person name="Wang J.H."/>
            <person name="Sun Y.H."/>
            <person name="Ni S.B."/>
            <person name="Chen W.B."/>
            <person name="Zhang X.C."/>
            <person name="Jiao Y.N."/>
            <person name="Eichler E.E."/>
            <person name="Li G.H."/>
            <person name="Liu X."/>
            <person name="Gao L.Z."/>
        </authorList>
    </citation>
    <scope>NUCLEOTIDE SEQUENCE [LARGE SCALE GENOMIC DNA]</scope>
    <source>
        <strain evidence="7">cv. GT1</strain>
        <tissue evidence="6">Leaf</tissue>
    </source>
</reference>
<accession>A0A6A6K0Y2</accession>
<evidence type="ECO:0000256" key="4">
    <source>
        <dbReference type="ARBA" id="ARBA00023204"/>
    </source>
</evidence>
<evidence type="ECO:0000256" key="2">
    <source>
        <dbReference type="ARBA" id="ARBA00022705"/>
    </source>
</evidence>
<dbReference type="Pfam" id="PF14743">
    <property type="entry name" value="DNA_ligase_OB_2"/>
    <property type="match status" value="1"/>
</dbReference>
<keyword evidence="1" id="KW-0436">Ligase</keyword>
<keyword evidence="2" id="KW-0235">DNA replication</keyword>
<keyword evidence="4" id="KW-0234">DNA repair</keyword>
<comment type="caution">
    <text evidence="6">The sequence shown here is derived from an EMBL/GenBank/DDBJ whole genome shotgun (WGS) entry which is preliminary data.</text>
</comment>
<dbReference type="EMBL" id="JAAGAX010000205">
    <property type="protein sequence ID" value="KAF2282450.1"/>
    <property type="molecule type" value="Genomic_DNA"/>
</dbReference>
<gene>
    <name evidence="6" type="ORF">GH714_043921</name>
</gene>
<evidence type="ECO:0000256" key="1">
    <source>
        <dbReference type="ARBA" id="ARBA00022598"/>
    </source>
</evidence>
<dbReference type="InterPro" id="IPR029319">
    <property type="entry name" value="DNA_ligase_OB"/>
</dbReference>